<feature type="transmembrane region" description="Helical" evidence="2">
    <location>
        <begin position="246"/>
        <end position="263"/>
    </location>
</feature>
<dbReference type="OrthoDB" id="2819018at2759"/>
<reference evidence="4" key="1">
    <citation type="journal article" date="2013" name="New Phytol.">
        <title>Comparative genomic and transcriptomic analyses reveal the hemibiotrophic stage shift of Colletotrichum fungi.</title>
        <authorList>
            <person name="Gan P."/>
            <person name="Ikeda K."/>
            <person name="Irieda H."/>
            <person name="Narusaka M."/>
            <person name="O'Connell R.J."/>
            <person name="Narusaka Y."/>
            <person name="Takano Y."/>
            <person name="Kubo Y."/>
            <person name="Shirasu K."/>
        </authorList>
    </citation>
    <scope>NUCLEOTIDE SEQUENCE [LARGE SCALE GENOMIC DNA]</scope>
    <source>
        <strain evidence="4">104-T / ATCC 96160 / CBS 514.97 / LARS 414 / MAFF 240422</strain>
    </source>
</reference>
<gene>
    <name evidence="3" type="ORF">Cob_v002397</name>
</gene>
<dbReference type="STRING" id="1213857.A0A484G2A7"/>
<dbReference type="EMBL" id="AMCV02000004">
    <property type="protein sequence ID" value="TDZ24516.1"/>
    <property type="molecule type" value="Genomic_DNA"/>
</dbReference>
<feature type="transmembrane region" description="Helical" evidence="2">
    <location>
        <begin position="206"/>
        <end position="226"/>
    </location>
</feature>
<dbReference type="AlphaFoldDB" id="A0A484G2A7"/>
<evidence type="ECO:0000313" key="3">
    <source>
        <dbReference type="EMBL" id="TDZ24516.1"/>
    </source>
</evidence>
<keyword evidence="4" id="KW-1185">Reference proteome</keyword>
<accession>A0A484G2A7</accession>
<evidence type="ECO:0000256" key="1">
    <source>
        <dbReference type="SAM" id="MobiDB-lite"/>
    </source>
</evidence>
<reference evidence="4" key="2">
    <citation type="journal article" date="2019" name="Mol. Plant Microbe Interact.">
        <title>Genome sequence resources for four phytopathogenic fungi from the Colletotrichum orbiculare species complex.</title>
        <authorList>
            <person name="Gan P."/>
            <person name="Tsushima A."/>
            <person name="Narusaka M."/>
            <person name="Narusaka Y."/>
            <person name="Takano Y."/>
            <person name="Kubo Y."/>
            <person name="Shirasu K."/>
        </authorList>
    </citation>
    <scope>GENOME REANNOTATION</scope>
    <source>
        <strain evidence="4">104-T / ATCC 96160 / CBS 514.97 / LARS 414 / MAFF 240422</strain>
    </source>
</reference>
<comment type="caution">
    <text evidence="3">The sequence shown here is derived from an EMBL/GenBank/DDBJ whole genome shotgun (WGS) entry which is preliminary data.</text>
</comment>
<feature type="transmembrane region" description="Helical" evidence="2">
    <location>
        <begin position="135"/>
        <end position="155"/>
    </location>
</feature>
<feature type="region of interest" description="Disordered" evidence="1">
    <location>
        <begin position="68"/>
        <end position="107"/>
    </location>
</feature>
<keyword evidence="2" id="KW-0812">Transmembrane</keyword>
<protein>
    <submittedName>
        <fullName evidence="3">Uncharacterized protein</fullName>
    </submittedName>
</protein>
<keyword evidence="2" id="KW-1133">Transmembrane helix</keyword>
<dbReference type="Proteomes" id="UP000014480">
    <property type="component" value="Unassembled WGS sequence"/>
</dbReference>
<feature type="transmembrane region" description="Helical" evidence="2">
    <location>
        <begin position="175"/>
        <end position="194"/>
    </location>
</feature>
<evidence type="ECO:0000313" key="4">
    <source>
        <dbReference type="Proteomes" id="UP000014480"/>
    </source>
</evidence>
<evidence type="ECO:0000256" key="2">
    <source>
        <dbReference type="SAM" id="Phobius"/>
    </source>
</evidence>
<keyword evidence="2" id="KW-0472">Membrane</keyword>
<name>A0A484G2A7_COLOR</name>
<proteinExistence type="predicted"/>
<sequence length="264" mass="29007">MISAEETCNAMLGVDLPNGELLPPSQGTHLLSHRDLILQDEASHEKTFHNQLIRTTCESLKSLQIGHLTKKSPTLGRTQRSDIPNAPSPSRARRHGDASRQTRHVRGANQPFVRCRDTAARHMHTHTHTDIPAKMLGRACLTLDGIMLLTGAFIADWNETHIHNPRWPPHAKFHNAQTMSLSLILGLATLFFTWRNNSSAAAARESVRIAGFLGSIYWIAGYASLLYPGTAGLDPEFGGPGFPQKYPFTVALGLAVTGTYLEGF</sequence>
<feature type="compositionally biased region" description="Polar residues" evidence="1">
    <location>
        <begin position="71"/>
        <end position="82"/>
    </location>
</feature>
<dbReference type="InterPro" id="IPR046580">
    <property type="entry name" value="DUF6640"/>
</dbReference>
<dbReference type="Pfam" id="PF20345">
    <property type="entry name" value="DUF6640"/>
    <property type="match status" value="1"/>
</dbReference>
<organism evidence="3 4">
    <name type="scientific">Colletotrichum orbiculare (strain 104-T / ATCC 96160 / CBS 514.97 / LARS 414 / MAFF 240422)</name>
    <name type="common">Cucumber anthracnose fungus</name>
    <name type="synonym">Colletotrichum lagenarium</name>
    <dbReference type="NCBI Taxonomy" id="1213857"/>
    <lineage>
        <taxon>Eukaryota</taxon>
        <taxon>Fungi</taxon>
        <taxon>Dikarya</taxon>
        <taxon>Ascomycota</taxon>
        <taxon>Pezizomycotina</taxon>
        <taxon>Sordariomycetes</taxon>
        <taxon>Hypocreomycetidae</taxon>
        <taxon>Glomerellales</taxon>
        <taxon>Glomerellaceae</taxon>
        <taxon>Colletotrichum</taxon>
        <taxon>Colletotrichum orbiculare species complex</taxon>
    </lineage>
</organism>